<name>A0A1G8CSA8_9PSEU</name>
<dbReference type="AlphaFoldDB" id="A0A1G8CSA8"/>
<feature type="region of interest" description="Disordered" evidence="1">
    <location>
        <begin position="72"/>
        <end position="92"/>
    </location>
</feature>
<sequence>MDGNPGGRAGTCEVEEDGPGEAAAERISPDPGWVMSDNGVIGAPEEEPAPHPGEEVRVRSCGCTVNGSVRVLSRRGPSRGGCPMPRPAPGRA</sequence>
<keyword evidence="3" id="KW-1185">Reference proteome</keyword>
<evidence type="ECO:0000313" key="2">
    <source>
        <dbReference type="EMBL" id="SDH48224.1"/>
    </source>
</evidence>
<dbReference type="STRING" id="200378.SAMN05216553_12416"/>
<evidence type="ECO:0000256" key="1">
    <source>
        <dbReference type="SAM" id="MobiDB-lite"/>
    </source>
</evidence>
<evidence type="ECO:0000313" key="3">
    <source>
        <dbReference type="Proteomes" id="UP000199623"/>
    </source>
</evidence>
<protein>
    <submittedName>
        <fullName evidence="2">Uncharacterized protein</fullName>
    </submittedName>
</protein>
<organism evidence="2 3">
    <name type="scientific">Lentzea fradiae</name>
    <dbReference type="NCBI Taxonomy" id="200378"/>
    <lineage>
        <taxon>Bacteria</taxon>
        <taxon>Bacillati</taxon>
        <taxon>Actinomycetota</taxon>
        <taxon>Actinomycetes</taxon>
        <taxon>Pseudonocardiales</taxon>
        <taxon>Pseudonocardiaceae</taxon>
        <taxon>Lentzea</taxon>
    </lineage>
</organism>
<gene>
    <name evidence="2" type="ORF">SAMN05216553_12416</name>
</gene>
<dbReference type="EMBL" id="FNCC01000024">
    <property type="protein sequence ID" value="SDH48224.1"/>
    <property type="molecule type" value="Genomic_DNA"/>
</dbReference>
<feature type="region of interest" description="Disordered" evidence="1">
    <location>
        <begin position="1"/>
        <end position="33"/>
    </location>
</feature>
<reference evidence="3" key="1">
    <citation type="submission" date="2016-10" db="EMBL/GenBank/DDBJ databases">
        <authorList>
            <person name="Varghese N."/>
            <person name="Submissions S."/>
        </authorList>
    </citation>
    <scope>NUCLEOTIDE SEQUENCE [LARGE SCALE GENOMIC DNA]</scope>
    <source>
        <strain evidence="3">CGMCC 4.3506</strain>
    </source>
</reference>
<proteinExistence type="predicted"/>
<accession>A0A1G8CSA8</accession>
<dbReference type="Proteomes" id="UP000199623">
    <property type="component" value="Unassembled WGS sequence"/>
</dbReference>